<evidence type="ECO:0000259" key="4">
    <source>
        <dbReference type="Pfam" id="PF11716"/>
    </source>
</evidence>
<sequence>MTNDPHPEDLLGAYAVDACAATEVATVAEHTADCPQCAAEGTRLAEAAHWLGVLTARRPPAALRTRVLEAARAARPAREPEVGRLLDPYARQVAAFDRLLAGLEPGQWRLATAKYDNVGELVTHLTASDGLVADDLGVPARSTSEPQVRRRWRAQADALLREVASGGPRLLERQVRLVGKAPMRRPLREALVQRTFETWIHADDLRTSLRLPTEPPRPDQLAGIAGFALALLPGAIDAAGRGRAGQVRLVLTGPGGTEHLVELSALGPAAPGLPTHLPDHGPTESPRGAKEGAASEASGPALAERVPVGRAVGDSGPPEGAVAEVVVPLVRFCRLLAGRVSVLESGAEIRGDAGAATDFLEVAATLGCD</sequence>
<organism evidence="5 6">
    <name type="scientific">Phytohabitans aurantiacus</name>
    <dbReference type="NCBI Taxonomy" id="3016789"/>
    <lineage>
        <taxon>Bacteria</taxon>
        <taxon>Bacillati</taxon>
        <taxon>Actinomycetota</taxon>
        <taxon>Actinomycetes</taxon>
        <taxon>Micromonosporales</taxon>
        <taxon>Micromonosporaceae</taxon>
    </lineage>
</organism>
<evidence type="ECO:0000256" key="1">
    <source>
        <dbReference type="ARBA" id="ARBA00023015"/>
    </source>
</evidence>
<dbReference type="InterPro" id="IPR024344">
    <property type="entry name" value="MDMPI_metal-binding"/>
</dbReference>
<dbReference type="RefSeq" id="WP_281903240.1">
    <property type="nucleotide sequence ID" value="NZ_BSDI01000051.1"/>
</dbReference>
<comment type="caution">
    <text evidence="5">The sequence shown here is derived from an EMBL/GenBank/DDBJ whole genome shotgun (WGS) entry which is preliminary data.</text>
</comment>
<dbReference type="InterPro" id="IPR034660">
    <property type="entry name" value="DinB/YfiT-like"/>
</dbReference>
<reference evidence="5" key="1">
    <citation type="submission" date="2022-12" db="EMBL/GenBank/DDBJ databases">
        <title>New Phytohabitans aurantiacus sp. RD004123 nov., an actinomycete isolated from soil.</title>
        <authorList>
            <person name="Triningsih D.W."/>
            <person name="Harunari E."/>
            <person name="Igarashi Y."/>
        </authorList>
    </citation>
    <scope>NUCLEOTIDE SEQUENCE</scope>
    <source>
        <strain evidence="5">RD004123</strain>
    </source>
</reference>
<dbReference type="InterPro" id="IPR041916">
    <property type="entry name" value="Anti_sigma_zinc_sf"/>
</dbReference>
<dbReference type="SUPFAM" id="SSF109854">
    <property type="entry name" value="DinB/YfiT-like putative metalloenzymes"/>
    <property type="match status" value="1"/>
</dbReference>
<evidence type="ECO:0000313" key="6">
    <source>
        <dbReference type="Proteomes" id="UP001144280"/>
    </source>
</evidence>
<dbReference type="Pfam" id="PF11716">
    <property type="entry name" value="MDMPI_N"/>
    <property type="match status" value="1"/>
</dbReference>
<accession>A0ABQ5R4Z4</accession>
<evidence type="ECO:0000256" key="2">
    <source>
        <dbReference type="ARBA" id="ARBA00023163"/>
    </source>
</evidence>
<dbReference type="Proteomes" id="UP001144280">
    <property type="component" value="Unassembled WGS sequence"/>
</dbReference>
<keyword evidence="2" id="KW-0804">Transcription</keyword>
<evidence type="ECO:0000256" key="3">
    <source>
        <dbReference type="SAM" id="MobiDB-lite"/>
    </source>
</evidence>
<feature type="domain" description="Mycothiol-dependent maleylpyruvate isomerase metal-binding" evidence="4">
    <location>
        <begin position="90"/>
        <end position="206"/>
    </location>
</feature>
<name>A0ABQ5R4Z4_9ACTN</name>
<evidence type="ECO:0000313" key="5">
    <source>
        <dbReference type="EMBL" id="GLI01859.1"/>
    </source>
</evidence>
<feature type="region of interest" description="Disordered" evidence="3">
    <location>
        <begin position="267"/>
        <end position="301"/>
    </location>
</feature>
<keyword evidence="1" id="KW-0805">Transcription regulation</keyword>
<protein>
    <recommendedName>
        <fullName evidence="4">Mycothiol-dependent maleylpyruvate isomerase metal-binding domain-containing protein</fullName>
    </recommendedName>
</protein>
<proteinExistence type="predicted"/>
<dbReference type="Gene3D" id="1.10.10.1320">
    <property type="entry name" value="Anti-sigma factor, zinc-finger domain"/>
    <property type="match status" value="1"/>
</dbReference>
<keyword evidence="6" id="KW-1185">Reference proteome</keyword>
<gene>
    <name evidence="5" type="ORF">Pa4123_71360</name>
</gene>
<feature type="compositionally biased region" description="Low complexity" evidence="3">
    <location>
        <begin position="291"/>
        <end position="301"/>
    </location>
</feature>
<feature type="compositionally biased region" description="Basic and acidic residues" evidence="3">
    <location>
        <begin position="277"/>
        <end position="290"/>
    </location>
</feature>
<dbReference type="EMBL" id="BSDI01000051">
    <property type="protein sequence ID" value="GLI01859.1"/>
    <property type="molecule type" value="Genomic_DNA"/>
</dbReference>